<organism evidence="4 5">
    <name type="scientific">Streptomyces wuyuanensis</name>
    <dbReference type="NCBI Taxonomy" id="1196353"/>
    <lineage>
        <taxon>Bacteria</taxon>
        <taxon>Bacillati</taxon>
        <taxon>Actinomycetota</taxon>
        <taxon>Actinomycetes</taxon>
        <taxon>Kitasatosporales</taxon>
        <taxon>Streptomycetaceae</taxon>
        <taxon>Streptomyces</taxon>
    </lineage>
</organism>
<evidence type="ECO:0000256" key="1">
    <source>
        <dbReference type="ARBA" id="ARBA00023002"/>
    </source>
</evidence>
<dbReference type="SUPFAM" id="SSF51905">
    <property type="entry name" value="FAD/NAD(P)-binding domain"/>
    <property type="match status" value="2"/>
</dbReference>
<dbReference type="InterPro" id="IPR036188">
    <property type="entry name" value="FAD/NAD-bd_sf"/>
</dbReference>
<dbReference type="GO" id="GO:0004497">
    <property type="term" value="F:monooxygenase activity"/>
    <property type="evidence" value="ECO:0007669"/>
    <property type="project" value="TreeGrafter"/>
</dbReference>
<protein>
    <submittedName>
        <fullName evidence="4">Predicted flavoprotein CzcO associated with the cation diffusion facilitator CzcD</fullName>
    </submittedName>
</protein>
<dbReference type="InterPro" id="IPR016163">
    <property type="entry name" value="Ald_DH_C"/>
</dbReference>
<evidence type="ECO:0000256" key="2">
    <source>
        <dbReference type="SAM" id="MobiDB-lite"/>
    </source>
</evidence>
<dbReference type="Gene3D" id="3.50.50.60">
    <property type="entry name" value="FAD/NAD(P)-binding domain"/>
    <property type="match status" value="1"/>
</dbReference>
<dbReference type="Pfam" id="PF00171">
    <property type="entry name" value="Aldedh"/>
    <property type="match status" value="1"/>
</dbReference>
<dbReference type="PRINTS" id="PR00368">
    <property type="entry name" value="FADPNR"/>
</dbReference>
<dbReference type="STRING" id="1196353.SAMN05444921_108139"/>
<evidence type="ECO:0000313" key="4">
    <source>
        <dbReference type="EMBL" id="SDM44179.1"/>
    </source>
</evidence>
<dbReference type="AlphaFoldDB" id="A0A1G9T8V9"/>
<gene>
    <name evidence="4" type="ORF">SAMN05444921_108139</name>
</gene>
<reference evidence="5" key="1">
    <citation type="submission" date="2016-10" db="EMBL/GenBank/DDBJ databases">
        <authorList>
            <person name="Varghese N."/>
            <person name="Submissions S."/>
        </authorList>
    </citation>
    <scope>NUCLEOTIDE SEQUENCE [LARGE SCALE GENOMIC DNA]</scope>
    <source>
        <strain evidence="5">CGMCC 4.7042</strain>
    </source>
</reference>
<feature type="region of interest" description="Disordered" evidence="2">
    <location>
        <begin position="65"/>
        <end position="106"/>
    </location>
</feature>
<dbReference type="Proteomes" id="UP000199063">
    <property type="component" value="Unassembled WGS sequence"/>
</dbReference>
<dbReference type="InterPro" id="IPR015590">
    <property type="entry name" value="Aldehyde_DH_dom"/>
</dbReference>
<dbReference type="Pfam" id="PF13738">
    <property type="entry name" value="Pyr_redox_3"/>
    <property type="match status" value="1"/>
</dbReference>
<evidence type="ECO:0000259" key="3">
    <source>
        <dbReference type="Pfam" id="PF00171"/>
    </source>
</evidence>
<feature type="domain" description="Aldehyde dehydrogenase" evidence="3">
    <location>
        <begin position="5"/>
        <end position="93"/>
    </location>
</feature>
<keyword evidence="5" id="KW-1185">Reference proteome</keyword>
<accession>A0A1G9T8V9</accession>
<dbReference type="GO" id="GO:0050660">
    <property type="term" value="F:flavin adenine dinucleotide binding"/>
    <property type="evidence" value="ECO:0007669"/>
    <property type="project" value="TreeGrafter"/>
</dbReference>
<name>A0A1G9T8V9_9ACTN</name>
<dbReference type="GO" id="GO:0016620">
    <property type="term" value="F:oxidoreductase activity, acting on the aldehyde or oxo group of donors, NAD or NADP as acceptor"/>
    <property type="evidence" value="ECO:0007669"/>
    <property type="project" value="InterPro"/>
</dbReference>
<dbReference type="InterPro" id="IPR016161">
    <property type="entry name" value="Ald_DH/histidinol_DH"/>
</dbReference>
<evidence type="ECO:0000313" key="5">
    <source>
        <dbReference type="Proteomes" id="UP000199063"/>
    </source>
</evidence>
<dbReference type="SUPFAM" id="SSF53720">
    <property type="entry name" value="ALDH-like"/>
    <property type="match status" value="1"/>
</dbReference>
<dbReference type="PANTHER" id="PTHR43539">
    <property type="entry name" value="FLAVIN-BINDING MONOOXYGENASE-LIKE PROTEIN (AFU_ORTHOLOGUE AFUA_4G09220)"/>
    <property type="match status" value="1"/>
</dbReference>
<sequence>MPARTAVVREETFAPILYAMTYRALEEAIELHNGFPQRLSSSTFTRDQREADRFLAADGSDCRIANASVSSERPRNRRGPVPRTGRASSGSGGKIHDTSPVSRTVNDFAGRDTDVVVIGAGQAGLSAAYHLRRVGLRPDVDFVVLDHAPSPGGAWQFRWPSLTYGKVHGMHALPGMELTGADDGRPSSEVIGEYFTRYEDAFGLRVHRPVHVLAVREGESGRLRVETSEGVYAARALVNATGTWDRPFWPRYPGQETFRGRQLHTAQYPGPEAFAGQRVVVVGGGASGTQHLMEIAEVAAGTTWVTRRPPVFREGPFGEVQGRAAVALVEERVRKGLPPQSVVSVTGLPMNDAIRRAREQGVLDRLPMFDRITPEGVAWDDGRTVEADVILWATGFRAAIDHLAPLRLREPGGGIAVEGTRAVRDERVHLVGYGPSASTIGANRAGRAAVNEIQRLLDRVPPAGRSDAPRPPEEPTGDLAAVPV</sequence>
<proteinExistence type="predicted"/>
<dbReference type="PANTHER" id="PTHR43539:SF78">
    <property type="entry name" value="FLAVIN-CONTAINING MONOOXYGENASE"/>
    <property type="match status" value="1"/>
</dbReference>
<dbReference type="Gene3D" id="3.40.309.10">
    <property type="entry name" value="Aldehyde Dehydrogenase, Chain A, domain 2"/>
    <property type="match status" value="1"/>
</dbReference>
<keyword evidence="1" id="KW-0560">Oxidoreductase</keyword>
<dbReference type="PRINTS" id="PR00469">
    <property type="entry name" value="PNDRDTASEII"/>
</dbReference>
<dbReference type="InterPro" id="IPR050982">
    <property type="entry name" value="Auxin_biosynth/cation_transpt"/>
</dbReference>
<dbReference type="EMBL" id="FNHI01000008">
    <property type="protein sequence ID" value="SDM44179.1"/>
    <property type="molecule type" value="Genomic_DNA"/>
</dbReference>
<feature type="region of interest" description="Disordered" evidence="2">
    <location>
        <begin position="458"/>
        <end position="484"/>
    </location>
</feature>